<dbReference type="GeneID" id="19955407"/>
<name>T0RD48_SAPDV</name>
<protein>
    <submittedName>
        <fullName evidence="1">Uncharacterized protein</fullName>
    </submittedName>
</protein>
<dbReference type="Proteomes" id="UP000030762">
    <property type="component" value="Unassembled WGS sequence"/>
</dbReference>
<proteinExistence type="predicted"/>
<dbReference type="RefSeq" id="XP_008619051.1">
    <property type="nucleotide sequence ID" value="XM_008620829.1"/>
</dbReference>
<reference evidence="1 2" key="1">
    <citation type="submission" date="2012-04" db="EMBL/GenBank/DDBJ databases">
        <title>The Genome Sequence of Saprolegnia declina VS20.</title>
        <authorList>
            <consortium name="The Broad Institute Genome Sequencing Platform"/>
            <person name="Russ C."/>
            <person name="Nusbaum C."/>
            <person name="Tyler B."/>
            <person name="van West P."/>
            <person name="Dieguez-Uribeondo J."/>
            <person name="de Bruijn I."/>
            <person name="Tripathy S."/>
            <person name="Jiang R."/>
            <person name="Young S.K."/>
            <person name="Zeng Q."/>
            <person name="Gargeya S."/>
            <person name="Fitzgerald M."/>
            <person name="Haas B."/>
            <person name="Abouelleil A."/>
            <person name="Alvarado L."/>
            <person name="Arachchi H.M."/>
            <person name="Berlin A."/>
            <person name="Chapman S.B."/>
            <person name="Goldberg J."/>
            <person name="Griggs A."/>
            <person name="Gujja S."/>
            <person name="Hansen M."/>
            <person name="Howarth C."/>
            <person name="Imamovic A."/>
            <person name="Larimer J."/>
            <person name="McCowen C."/>
            <person name="Montmayeur A."/>
            <person name="Murphy C."/>
            <person name="Neiman D."/>
            <person name="Pearson M."/>
            <person name="Priest M."/>
            <person name="Roberts A."/>
            <person name="Saif S."/>
            <person name="Shea T."/>
            <person name="Sisk P."/>
            <person name="Sykes S."/>
            <person name="Wortman J."/>
            <person name="Nusbaum C."/>
            <person name="Birren B."/>
        </authorList>
    </citation>
    <scope>NUCLEOTIDE SEQUENCE [LARGE SCALE GENOMIC DNA]</scope>
    <source>
        <strain evidence="1 2">VS20</strain>
    </source>
</reference>
<organism evidence="1 2">
    <name type="scientific">Saprolegnia diclina (strain VS20)</name>
    <dbReference type="NCBI Taxonomy" id="1156394"/>
    <lineage>
        <taxon>Eukaryota</taxon>
        <taxon>Sar</taxon>
        <taxon>Stramenopiles</taxon>
        <taxon>Oomycota</taxon>
        <taxon>Saprolegniomycetes</taxon>
        <taxon>Saprolegniales</taxon>
        <taxon>Saprolegniaceae</taxon>
        <taxon>Saprolegnia</taxon>
    </lineage>
</organism>
<accession>T0RD48</accession>
<gene>
    <name evidence="1" type="ORF">SDRG_14680</name>
</gene>
<keyword evidence="2" id="KW-1185">Reference proteome</keyword>
<dbReference type="VEuPathDB" id="FungiDB:SDRG_14680"/>
<dbReference type="InParanoid" id="T0RD48"/>
<dbReference type="AlphaFoldDB" id="T0RD48"/>
<evidence type="ECO:0000313" key="1">
    <source>
        <dbReference type="EMBL" id="EQC27477.1"/>
    </source>
</evidence>
<sequence length="68" mass="7518">MSPMTMVESLSVMELPSLDLLEDLFASDVIKHEDEDMDAADWAVCADLLDSCDSDMAWLSTLDCSIMV</sequence>
<evidence type="ECO:0000313" key="2">
    <source>
        <dbReference type="Proteomes" id="UP000030762"/>
    </source>
</evidence>
<dbReference type="EMBL" id="JH767207">
    <property type="protein sequence ID" value="EQC27477.1"/>
    <property type="molecule type" value="Genomic_DNA"/>
</dbReference>